<accession>W9ZE09</accession>
<feature type="compositionally biased region" description="Acidic residues" evidence="3">
    <location>
        <begin position="519"/>
        <end position="529"/>
    </location>
</feature>
<sequence length="717" mass="79304">MDYHSDQPDESPDRVALAIVRQPATVPVSDARYGGAILVNPGGPGGSGVAKVLNDGPQMRQIVDGDRSFDIIGFDPRGVNHSTPVLACFPDSVARQTWQLQVQAEGLLGSSEGSLRTAWRRARAFADGCSSGRGSGSGSENGTETGTGIDFLEHVNTTPVAADMVEIIERHGQWREREGVKAAAEVQVVLDARHVQGDQDTKQRQQQQQQQEQHHILQRTKWRKGCEQLLYWGFSYGTIVGATFASMYPERVGRLVLDGVVDAQDYYHGPWLANLADTDLILQQIMAYCAEAGPERCAFWRPGGAQAIQAAYNKLLHDIWADPLSVPGERQRESQTRQQRERQNQNQQGGRGRGREPGRSRSRGPEIITWSDVKMVVKNALYQPLALAPVMAELLQDITHGSPPGALFADYKQSAAEFARHSRCRSAQCEADGPFSDECVVPGWSELDATSAILCTDAEGIGRLTEDEFREYWEMLRRQSSAMGDYWAHTRLACAGWKARAKWREAGWGDQNRIGETGEGADEAGEQGEQETITTHHPILWISNTLDTVTPLRNAHRMAARFPASVLLEQLAEGHCSFAAPSLCTAKAVRRYFQTGRLPDRGTRCEVDVRPFGDQGQGQRQGQSLSQGQGRIETKKKNKPQQKYQQKQKQLDSSSPEAVLESKSEAVLEFDSEFESKVDAESRSRQDDDTDDADTDADAALFAALMDLARTGYMVRM</sequence>
<feature type="compositionally biased region" description="Basic and acidic residues" evidence="3">
    <location>
        <begin position="329"/>
        <end position="343"/>
    </location>
</feature>
<feature type="region of interest" description="Disordered" evidence="3">
    <location>
        <begin position="510"/>
        <end position="531"/>
    </location>
</feature>
<protein>
    <recommendedName>
        <fullName evidence="4">Peptidase S33 tripeptidyl aminopeptidase-like C-terminal domain-containing protein</fullName>
    </recommendedName>
</protein>
<dbReference type="InterPro" id="IPR013595">
    <property type="entry name" value="Pept_S33_TAP-like_C"/>
</dbReference>
<dbReference type="PANTHER" id="PTHR43248">
    <property type="entry name" value="2-SUCCINYL-6-HYDROXY-2,4-CYCLOHEXADIENE-1-CARBOXYLATE SYNTHASE"/>
    <property type="match status" value="1"/>
</dbReference>
<dbReference type="GeneID" id="19165454"/>
<evidence type="ECO:0000256" key="2">
    <source>
        <dbReference type="ARBA" id="ARBA00022801"/>
    </source>
</evidence>
<dbReference type="Proteomes" id="UP000019478">
    <property type="component" value="Unassembled WGS sequence"/>
</dbReference>
<keyword evidence="6" id="KW-1185">Reference proteome</keyword>
<dbReference type="eggNOG" id="ENOG502RY03">
    <property type="taxonomic scope" value="Eukaryota"/>
</dbReference>
<feature type="region of interest" description="Disordered" evidence="3">
    <location>
        <begin position="603"/>
        <end position="694"/>
    </location>
</feature>
<proteinExistence type="inferred from homology"/>
<dbReference type="SUPFAM" id="SSF53474">
    <property type="entry name" value="alpha/beta-Hydrolases"/>
    <property type="match status" value="1"/>
</dbReference>
<dbReference type="Gene3D" id="3.40.50.1820">
    <property type="entry name" value="alpha/beta hydrolase"/>
    <property type="match status" value="2"/>
</dbReference>
<dbReference type="EMBL" id="AMGY01000001">
    <property type="protein sequence ID" value="EXJ92764.1"/>
    <property type="molecule type" value="Genomic_DNA"/>
</dbReference>
<dbReference type="InterPro" id="IPR029058">
    <property type="entry name" value="AB_hydrolase_fold"/>
</dbReference>
<feature type="compositionally biased region" description="Basic and acidic residues" evidence="3">
    <location>
        <begin position="674"/>
        <end position="687"/>
    </location>
</feature>
<evidence type="ECO:0000256" key="3">
    <source>
        <dbReference type="SAM" id="MobiDB-lite"/>
    </source>
</evidence>
<feature type="region of interest" description="Disordered" evidence="3">
    <location>
        <begin position="328"/>
        <end position="365"/>
    </location>
</feature>
<dbReference type="AlphaFoldDB" id="W9ZE09"/>
<evidence type="ECO:0000259" key="4">
    <source>
        <dbReference type="Pfam" id="PF08386"/>
    </source>
</evidence>
<dbReference type="PANTHER" id="PTHR43248:SF25">
    <property type="entry name" value="AB HYDROLASE-1 DOMAIN-CONTAINING PROTEIN-RELATED"/>
    <property type="match status" value="1"/>
</dbReference>
<dbReference type="OrthoDB" id="425534at2759"/>
<evidence type="ECO:0000313" key="5">
    <source>
        <dbReference type="EMBL" id="EXJ92764.1"/>
    </source>
</evidence>
<keyword evidence="2" id="KW-0378">Hydrolase</keyword>
<dbReference type="STRING" id="1182542.W9ZE09"/>
<dbReference type="RefSeq" id="XP_007729654.1">
    <property type="nucleotide sequence ID" value="XM_007731464.1"/>
</dbReference>
<comment type="similarity">
    <text evidence="1">Belongs to the peptidase S33 family.</text>
</comment>
<name>W9ZE09_9EURO</name>
<reference evidence="5 6" key="1">
    <citation type="submission" date="2013-03" db="EMBL/GenBank/DDBJ databases">
        <title>The Genome Sequence of Capronia epimyces CBS 606.96.</title>
        <authorList>
            <consortium name="The Broad Institute Genomics Platform"/>
            <person name="Cuomo C."/>
            <person name="de Hoog S."/>
            <person name="Gorbushina A."/>
            <person name="Walker B."/>
            <person name="Young S.K."/>
            <person name="Zeng Q."/>
            <person name="Gargeya S."/>
            <person name="Fitzgerald M."/>
            <person name="Haas B."/>
            <person name="Abouelleil A."/>
            <person name="Allen A.W."/>
            <person name="Alvarado L."/>
            <person name="Arachchi H.M."/>
            <person name="Berlin A.M."/>
            <person name="Chapman S.B."/>
            <person name="Gainer-Dewar J."/>
            <person name="Goldberg J."/>
            <person name="Griggs A."/>
            <person name="Gujja S."/>
            <person name="Hansen M."/>
            <person name="Howarth C."/>
            <person name="Imamovic A."/>
            <person name="Ireland A."/>
            <person name="Larimer J."/>
            <person name="McCowan C."/>
            <person name="Murphy C."/>
            <person name="Pearson M."/>
            <person name="Poon T.W."/>
            <person name="Priest M."/>
            <person name="Roberts A."/>
            <person name="Saif S."/>
            <person name="Shea T."/>
            <person name="Sisk P."/>
            <person name="Sykes S."/>
            <person name="Wortman J."/>
            <person name="Nusbaum C."/>
            <person name="Birren B."/>
        </authorList>
    </citation>
    <scope>NUCLEOTIDE SEQUENCE [LARGE SCALE GENOMIC DNA]</scope>
    <source>
        <strain evidence="5 6">CBS 606.96</strain>
    </source>
</reference>
<evidence type="ECO:0000256" key="1">
    <source>
        <dbReference type="ARBA" id="ARBA00010088"/>
    </source>
</evidence>
<dbReference type="HOGENOM" id="CLU_013364_5_2_1"/>
<dbReference type="InterPro" id="IPR051601">
    <property type="entry name" value="Serine_prot/Carboxylest_S33"/>
</dbReference>
<dbReference type="GO" id="GO:0016787">
    <property type="term" value="F:hydrolase activity"/>
    <property type="evidence" value="ECO:0007669"/>
    <property type="project" value="UniProtKB-KW"/>
</dbReference>
<gene>
    <name evidence="5" type="ORF">A1O3_01316</name>
</gene>
<organism evidence="5 6">
    <name type="scientific">Capronia epimyces CBS 606.96</name>
    <dbReference type="NCBI Taxonomy" id="1182542"/>
    <lineage>
        <taxon>Eukaryota</taxon>
        <taxon>Fungi</taxon>
        <taxon>Dikarya</taxon>
        <taxon>Ascomycota</taxon>
        <taxon>Pezizomycotina</taxon>
        <taxon>Eurotiomycetes</taxon>
        <taxon>Chaetothyriomycetidae</taxon>
        <taxon>Chaetothyriales</taxon>
        <taxon>Herpotrichiellaceae</taxon>
        <taxon>Capronia</taxon>
    </lineage>
</organism>
<evidence type="ECO:0000313" key="6">
    <source>
        <dbReference type="Proteomes" id="UP000019478"/>
    </source>
</evidence>
<comment type="caution">
    <text evidence="5">The sequence shown here is derived from an EMBL/GenBank/DDBJ whole genome shotgun (WGS) entry which is preliminary data.</text>
</comment>
<feature type="compositionally biased region" description="Low complexity" evidence="3">
    <location>
        <begin position="617"/>
        <end position="631"/>
    </location>
</feature>
<dbReference type="Pfam" id="PF08386">
    <property type="entry name" value="Abhydrolase_4"/>
    <property type="match status" value="1"/>
</dbReference>
<feature type="domain" description="Peptidase S33 tripeptidyl aminopeptidase-like C-terminal" evidence="4">
    <location>
        <begin position="482"/>
        <end position="605"/>
    </location>
</feature>